<name>A0ACD5V8S2_AVESA</name>
<evidence type="ECO:0000313" key="1">
    <source>
        <dbReference type="EnsemblPlants" id="AVESA.00010b.r2.2DG0390990.1.CDS"/>
    </source>
</evidence>
<evidence type="ECO:0000313" key="2">
    <source>
        <dbReference type="Proteomes" id="UP001732700"/>
    </source>
</evidence>
<keyword evidence="2" id="KW-1185">Reference proteome</keyword>
<dbReference type="EnsemblPlants" id="AVESA.00010b.r2.2DG0390990.1">
    <property type="protein sequence ID" value="AVESA.00010b.r2.2DG0390990.1.CDS"/>
    <property type="gene ID" value="AVESA.00010b.r2.2DG0390990"/>
</dbReference>
<proteinExistence type="predicted"/>
<protein>
    <submittedName>
        <fullName evidence="1">Uncharacterized protein</fullName>
    </submittedName>
</protein>
<sequence length="508" mass="56769">MARPTGARVAAAAAEEEDDGCYENGYGDQADTNGGRHDGGGRSPLHGYSRRTAAAAGKDKGKYSFGFALPKLGRNGVDSGATNRPQSAGRSSFTPPVGANVRPLQAVEVPNGTTRERRTIYPDPTFAQSARSKDSHDSSTLTEEVEMLKDENVNLLEKLALAEEKFRQSEARTRELEKQVANLGDGLSMEVKLMKRREEMLVRKEQEIRKALISKNDKSEEITTLQQQLQSASEKAALAERKLNEAESETEALRTMTHRMILSKEEMEEVVMKRCWLARYWGLAVQYGIYPDISMSKYEYWSSFAPLPLEYVTSAGRRAKNGSHHSGSTGLEETDMLVHDLTVTAGEGNIETMLAVDKGLKELALLKVEDAVLIALAQHHRPNVAELSDPDIKSSGDEKFTEAFDLSKEEEEDVLFKQAWLIYFWRRAKSHNVEDDIAEERLQMWIDRHDQQPTSHDAVDVEQGIHELRKLGIEQLLWEFSRQEVNTAAKGELADANGELSDAEDDLT</sequence>
<dbReference type="Proteomes" id="UP001732700">
    <property type="component" value="Chromosome 2D"/>
</dbReference>
<reference evidence="1" key="2">
    <citation type="submission" date="2025-09" db="UniProtKB">
        <authorList>
            <consortium name="EnsemblPlants"/>
        </authorList>
    </citation>
    <scope>IDENTIFICATION</scope>
</reference>
<reference evidence="1" key="1">
    <citation type="submission" date="2021-05" db="EMBL/GenBank/DDBJ databases">
        <authorList>
            <person name="Scholz U."/>
            <person name="Mascher M."/>
            <person name="Fiebig A."/>
        </authorList>
    </citation>
    <scope>NUCLEOTIDE SEQUENCE [LARGE SCALE GENOMIC DNA]</scope>
</reference>
<accession>A0ACD5V8S2</accession>
<organism evidence="1 2">
    <name type="scientific">Avena sativa</name>
    <name type="common">Oat</name>
    <dbReference type="NCBI Taxonomy" id="4498"/>
    <lineage>
        <taxon>Eukaryota</taxon>
        <taxon>Viridiplantae</taxon>
        <taxon>Streptophyta</taxon>
        <taxon>Embryophyta</taxon>
        <taxon>Tracheophyta</taxon>
        <taxon>Spermatophyta</taxon>
        <taxon>Magnoliopsida</taxon>
        <taxon>Liliopsida</taxon>
        <taxon>Poales</taxon>
        <taxon>Poaceae</taxon>
        <taxon>BOP clade</taxon>
        <taxon>Pooideae</taxon>
        <taxon>Poodae</taxon>
        <taxon>Poeae</taxon>
        <taxon>Poeae Chloroplast Group 1 (Aveneae type)</taxon>
        <taxon>Aveninae</taxon>
        <taxon>Avena</taxon>
    </lineage>
</organism>